<dbReference type="RefSeq" id="WP_121126111.1">
    <property type="nucleotide sequence ID" value="NZ_CP158959.1"/>
</dbReference>
<sequence>MTDNLNDYVNSIIPTWIKNKKIMVTGGTTGIGRATALLLAALGNDVFICGHHEQQLEDTLRDFDKLNVGGSLTGIVIDLATEEGIQELFKKFDSMYDRLDILINNAAIAFQSVKDGSYNDQAYILRTNVLAYLACAQAALYRMEPRGSGHIVNVGSMSADIREAQSSVYVCTKGGIQAFTESLRKEANPKGIQISLIEPGAVGTDMQPYPPDEQRKKIETMEMLFAEDIARAIVFTISQPIRTSIVSMQVKPLRQII</sequence>
<dbReference type="EMBL" id="RBWS01000017">
    <property type="protein sequence ID" value="RKO69663.1"/>
    <property type="molecule type" value="Genomic_DNA"/>
</dbReference>
<evidence type="ECO:0000256" key="1">
    <source>
        <dbReference type="ARBA" id="ARBA00006484"/>
    </source>
</evidence>
<dbReference type="Gene3D" id="3.40.50.720">
    <property type="entry name" value="NAD(P)-binding Rossmann-like Domain"/>
    <property type="match status" value="1"/>
</dbReference>
<dbReference type="GO" id="GO:0016491">
    <property type="term" value="F:oxidoreductase activity"/>
    <property type="evidence" value="ECO:0007669"/>
    <property type="project" value="UniProtKB-KW"/>
</dbReference>
<dbReference type="AlphaFoldDB" id="A0A420VTF6"/>
<dbReference type="InterPro" id="IPR036291">
    <property type="entry name" value="NAD(P)-bd_dom_sf"/>
</dbReference>
<dbReference type="PRINTS" id="PR00081">
    <property type="entry name" value="GDHRDH"/>
</dbReference>
<dbReference type="PANTHER" id="PTHR42901">
    <property type="entry name" value="ALCOHOL DEHYDROGENASE"/>
    <property type="match status" value="1"/>
</dbReference>
<dbReference type="InterPro" id="IPR002347">
    <property type="entry name" value="SDR_fam"/>
</dbReference>
<dbReference type="Proteomes" id="UP000282423">
    <property type="component" value="Unassembled WGS sequence"/>
</dbReference>
<evidence type="ECO:0000256" key="3">
    <source>
        <dbReference type="RuleBase" id="RU000363"/>
    </source>
</evidence>
<proteinExistence type="inferred from homology"/>
<name>A0A420VTF6_9SPHI</name>
<protein>
    <submittedName>
        <fullName evidence="4">SDR family oxidoreductase</fullName>
    </submittedName>
</protein>
<reference evidence="4 5" key="1">
    <citation type="submission" date="2018-10" db="EMBL/GenBank/DDBJ databases">
        <title>Sphingobacterium sp. M05W1-28.</title>
        <authorList>
            <person name="Cai H."/>
        </authorList>
    </citation>
    <scope>NUCLEOTIDE SEQUENCE [LARGE SCALE GENOMIC DNA]</scope>
    <source>
        <strain evidence="4 5">M05W1-28</strain>
    </source>
</reference>
<evidence type="ECO:0000256" key="2">
    <source>
        <dbReference type="ARBA" id="ARBA00023002"/>
    </source>
</evidence>
<evidence type="ECO:0000313" key="4">
    <source>
        <dbReference type="EMBL" id="RKO69663.1"/>
    </source>
</evidence>
<dbReference type="OrthoDB" id="658698at2"/>
<dbReference type="InterPro" id="IPR020904">
    <property type="entry name" value="Sc_DH/Rdtase_CS"/>
</dbReference>
<dbReference type="PRINTS" id="PR00080">
    <property type="entry name" value="SDRFAMILY"/>
</dbReference>
<gene>
    <name evidence="4" type="ORF">D7322_20555</name>
</gene>
<keyword evidence="5" id="KW-1185">Reference proteome</keyword>
<dbReference type="PANTHER" id="PTHR42901:SF1">
    <property type="entry name" value="ALCOHOL DEHYDROGENASE"/>
    <property type="match status" value="1"/>
</dbReference>
<dbReference type="Pfam" id="PF00106">
    <property type="entry name" value="adh_short"/>
    <property type="match status" value="1"/>
</dbReference>
<accession>A0A420VTF6</accession>
<dbReference type="PROSITE" id="PS00061">
    <property type="entry name" value="ADH_SHORT"/>
    <property type="match status" value="1"/>
</dbReference>
<evidence type="ECO:0000313" key="5">
    <source>
        <dbReference type="Proteomes" id="UP000282423"/>
    </source>
</evidence>
<comment type="similarity">
    <text evidence="1 3">Belongs to the short-chain dehydrogenases/reductases (SDR) family.</text>
</comment>
<dbReference type="CDD" id="cd05233">
    <property type="entry name" value="SDR_c"/>
    <property type="match status" value="1"/>
</dbReference>
<comment type="caution">
    <text evidence="4">The sequence shown here is derived from an EMBL/GenBank/DDBJ whole genome shotgun (WGS) entry which is preliminary data.</text>
</comment>
<organism evidence="4 5">
    <name type="scientific">Sphingobacterium puteale</name>
    <dbReference type="NCBI Taxonomy" id="2420510"/>
    <lineage>
        <taxon>Bacteria</taxon>
        <taxon>Pseudomonadati</taxon>
        <taxon>Bacteroidota</taxon>
        <taxon>Sphingobacteriia</taxon>
        <taxon>Sphingobacteriales</taxon>
        <taxon>Sphingobacteriaceae</taxon>
        <taxon>Sphingobacterium</taxon>
    </lineage>
</organism>
<keyword evidence="2" id="KW-0560">Oxidoreductase</keyword>
<dbReference type="SUPFAM" id="SSF51735">
    <property type="entry name" value="NAD(P)-binding Rossmann-fold domains"/>
    <property type="match status" value="1"/>
</dbReference>